<dbReference type="STRING" id="930990.A0A067M594"/>
<dbReference type="EMBL" id="KL198065">
    <property type="protein sequence ID" value="KDQ10734.1"/>
    <property type="molecule type" value="Genomic_DNA"/>
</dbReference>
<evidence type="ECO:0000313" key="4">
    <source>
        <dbReference type="EMBL" id="KDQ10734.1"/>
    </source>
</evidence>
<dbReference type="PROSITE" id="PS00018">
    <property type="entry name" value="EF_HAND_1"/>
    <property type="match status" value="4"/>
</dbReference>
<evidence type="ECO:0000313" key="5">
    <source>
        <dbReference type="Proteomes" id="UP000027195"/>
    </source>
</evidence>
<keyword evidence="1" id="KW-0677">Repeat</keyword>
<dbReference type="GO" id="GO:0016460">
    <property type="term" value="C:myosin II complex"/>
    <property type="evidence" value="ECO:0007669"/>
    <property type="project" value="TreeGrafter"/>
</dbReference>
<feature type="domain" description="EF-hand" evidence="3">
    <location>
        <begin position="9"/>
        <end position="44"/>
    </location>
</feature>
<dbReference type="InterPro" id="IPR050230">
    <property type="entry name" value="CALM/Myosin/TropC-like"/>
</dbReference>
<evidence type="ECO:0000256" key="2">
    <source>
        <dbReference type="ARBA" id="ARBA00022837"/>
    </source>
</evidence>
<name>A0A067M594_BOTB1</name>
<feature type="domain" description="EF-hand" evidence="3">
    <location>
        <begin position="45"/>
        <end position="80"/>
    </location>
</feature>
<gene>
    <name evidence="4" type="ORF">BOTBODRAFT_190368</name>
</gene>
<dbReference type="HOGENOM" id="CLU_061288_2_0_1"/>
<dbReference type="InParanoid" id="A0A067M594"/>
<dbReference type="OrthoDB" id="26525at2759"/>
<proteinExistence type="predicted"/>
<dbReference type="GO" id="GO:0005509">
    <property type="term" value="F:calcium ion binding"/>
    <property type="evidence" value="ECO:0007669"/>
    <property type="project" value="InterPro"/>
</dbReference>
<protein>
    <recommendedName>
        <fullName evidence="3">EF-hand domain-containing protein</fullName>
    </recommendedName>
</protein>
<dbReference type="SUPFAM" id="SSF47473">
    <property type="entry name" value="EF-hand"/>
    <property type="match status" value="1"/>
</dbReference>
<dbReference type="Proteomes" id="UP000027195">
    <property type="component" value="Unassembled WGS sequence"/>
</dbReference>
<accession>A0A067M594</accession>
<sequence>MSDTAFTEEELAGFEDAFALFDKDGDGTITKEELGTVLESLGQKRTPAELKKMFEEVDTDGNGTIDFEEFVTMMAGHVDDSTFDQEVEDAFKLFDKDGDGQISAQELKGIMLSLGQKLSDKEIEEMLDEADISGSGYISYEEFKQMMS</sequence>
<dbReference type="InterPro" id="IPR011992">
    <property type="entry name" value="EF-hand-dom_pair"/>
</dbReference>
<dbReference type="CDD" id="cd00051">
    <property type="entry name" value="EFh"/>
    <property type="match status" value="2"/>
</dbReference>
<dbReference type="Pfam" id="PF13499">
    <property type="entry name" value="EF-hand_7"/>
    <property type="match status" value="2"/>
</dbReference>
<keyword evidence="2" id="KW-0106">Calcium</keyword>
<keyword evidence="5" id="KW-1185">Reference proteome</keyword>
<evidence type="ECO:0000256" key="1">
    <source>
        <dbReference type="ARBA" id="ARBA00022737"/>
    </source>
</evidence>
<dbReference type="PANTHER" id="PTHR23048:SF0">
    <property type="entry name" value="CALMODULIN LIKE 3"/>
    <property type="match status" value="1"/>
</dbReference>
<dbReference type="FunFam" id="1.10.238.10:FF:000178">
    <property type="entry name" value="Calmodulin-2 A"/>
    <property type="match status" value="1"/>
</dbReference>
<dbReference type="PRINTS" id="PR00450">
    <property type="entry name" value="RECOVERIN"/>
</dbReference>
<dbReference type="InterPro" id="IPR002048">
    <property type="entry name" value="EF_hand_dom"/>
</dbReference>
<dbReference type="PROSITE" id="PS50222">
    <property type="entry name" value="EF_HAND_2"/>
    <property type="match status" value="4"/>
</dbReference>
<dbReference type="Gene3D" id="1.10.238.10">
    <property type="entry name" value="EF-hand"/>
    <property type="match status" value="2"/>
</dbReference>
<feature type="domain" description="EF-hand" evidence="3">
    <location>
        <begin position="82"/>
        <end position="117"/>
    </location>
</feature>
<dbReference type="InterPro" id="IPR018247">
    <property type="entry name" value="EF_Hand_1_Ca_BS"/>
</dbReference>
<evidence type="ECO:0000259" key="3">
    <source>
        <dbReference type="PROSITE" id="PS50222"/>
    </source>
</evidence>
<dbReference type="PANTHER" id="PTHR23048">
    <property type="entry name" value="MYOSIN LIGHT CHAIN 1, 3"/>
    <property type="match status" value="1"/>
</dbReference>
<feature type="domain" description="EF-hand" evidence="3">
    <location>
        <begin position="118"/>
        <end position="148"/>
    </location>
</feature>
<reference evidence="5" key="1">
    <citation type="journal article" date="2014" name="Proc. Natl. Acad. Sci. U.S.A.">
        <title>Extensive sampling of basidiomycete genomes demonstrates inadequacy of the white-rot/brown-rot paradigm for wood decay fungi.</title>
        <authorList>
            <person name="Riley R."/>
            <person name="Salamov A.A."/>
            <person name="Brown D.W."/>
            <person name="Nagy L.G."/>
            <person name="Floudas D."/>
            <person name="Held B.W."/>
            <person name="Levasseur A."/>
            <person name="Lombard V."/>
            <person name="Morin E."/>
            <person name="Otillar R."/>
            <person name="Lindquist E.A."/>
            <person name="Sun H."/>
            <person name="LaButti K.M."/>
            <person name="Schmutz J."/>
            <person name="Jabbour D."/>
            <person name="Luo H."/>
            <person name="Baker S.E."/>
            <person name="Pisabarro A.G."/>
            <person name="Walton J.D."/>
            <person name="Blanchette R.A."/>
            <person name="Henrissat B."/>
            <person name="Martin F."/>
            <person name="Cullen D."/>
            <person name="Hibbett D.S."/>
            <person name="Grigoriev I.V."/>
        </authorList>
    </citation>
    <scope>NUCLEOTIDE SEQUENCE [LARGE SCALE GENOMIC DNA]</scope>
    <source>
        <strain evidence="5">FD-172 SS1</strain>
    </source>
</reference>
<dbReference type="SMART" id="SM00054">
    <property type="entry name" value="EFh"/>
    <property type="match status" value="4"/>
</dbReference>
<organism evidence="4 5">
    <name type="scientific">Botryobasidium botryosum (strain FD-172 SS1)</name>
    <dbReference type="NCBI Taxonomy" id="930990"/>
    <lineage>
        <taxon>Eukaryota</taxon>
        <taxon>Fungi</taxon>
        <taxon>Dikarya</taxon>
        <taxon>Basidiomycota</taxon>
        <taxon>Agaricomycotina</taxon>
        <taxon>Agaricomycetes</taxon>
        <taxon>Cantharellales</taxon>
        <taxon>Botryobasidiaceae</taxon>
        <taxon>Botryobasidium</taxon>
    </lineage>
</organism>
<dbReference type="AlphaFoldDB" id="A0A067M594"/>